<sequence>MGARFGSFRARTMSERAQGGGAGGVASNHQDRRGDAGLTFRAVGIPALAGALASAPRKPAPGRDHGRSASATAARQDVDTDDMVALRSRN</sequence>
<organism evidence="2 3">
    <name type="scientific">Camelimonas lactis</name>
    <dbReference type="NCBI Taxonomy" id="659006"/>
    <lineage>
        <taxon>Bacteria</taxon>
        <taxon>Pseudomonadati</taxon>
        <taxon>Pseudomonadota</taxon>
        <taxon>Alphaproteobacteria</taxon>
        <taxon>Hyphomicrobiales</taxon>
        <taxon>Chelatococcaceae</taxon>
        <taxon>Camelimonas</taxon>
    </lineage>
</organism>
<feature type="region of interest" description="Disordered" evidence="1">
    <location>
        <begin position="1"/>
        <end position="32"/>
    </location>
</feature>
<protein>
    <submittedName>
        <fullName evidence="2">Uncharacterized protein</fullName>
    </submittedName>
</protein>
<comment type="caution">
    <text evidence="2">The sequence shown here is derived from an EMBL/GenBank/DDBJ whole genome shotgun (WGS) entry which is preliminary data.</text>
</comment>
<dbReference type="EMBL" id="SLWL01000001">
    <property type="protein sequence ID" value="TCO16220.1"/>
    <property type="molecule type" value="Genomic_DNA"/>
</dbReference>
<evidence type="ECO:0000313" key="2">
    <source>
        <dbReference type="EMBL" id="TCO16220.1"/>
    </source>
</evidence>
<evidence type="ECO:0000256" key="1">
    <source>
        <dbReference type="SAM" id="MobiDB-lite"/>
    </source>
</evidence>
<feature type="region of interest" description="Disordered" evidence="1">
    <location>
        <begin position="52"/>
        <end position="90"/>
    </location>
</feature>
<reference evidence="2 3" key="1">
    <citation type="submission" date="2019-03" db="EMBL/GenBank/DDBJ databases">
        <title>Genomic Encyclopedia of Type Strains, Phase IV (KMG-IV): sequencing the most valuable type-strain genomes for metagenomic binning, comparative biology and taxonomic classification.</title>
        <authorList>
            <person name="Goeker M."/>
        </authorList>
    </citation>
    <scope>NUCLEOTIDE SEQUENCE [LARGE SCALE GENOMIC DNA]</scope>
    <source>
        <strain evidence="2 3">DSM 22958</strain>
    </source>
</reference>
<gene>
    <name evidence="2" type="ORF">EV666_101473</name>
</gene>
<keyword evidence="3" id="KW-1185">Reference proteome</keyword>
<dbReference type="AlphaFoldDB" id="A0A4R2GY69"/>
<evidence type="ECO:0000313" key="3">
    <source>
        <dbReference type="Proteomes" id="UP000294881"/>
    </source>
</evidence>
<dbReference type="Proteomes" id="UP000294881">
    <property type="component" value="Unassembled WGS sequence"/>
</dbReference>
<name>A0A4R2GY69_9HYPH</name>
<proteinExistence type="predicted"/>
<accession>A0A4R2GY69</accession>